<feature type="transmembrane region" description="Helical" evidence="8">
    <location>
        <begin position="201"/>
        <end position="222"/>
    </location>
</feature>
<feature type="transmembrane region" description="Helical" evidence="8">
    <location>
        <begin position="59"/>
        <end position="83"/>
    </location>
</feature>
<gene>
    <name evidence="9" type="ORF">LAMO00422_LOCUS1543</name>
    <name evidence="10" type="ORF">LAMO00422_LOCUS1544</name>
</gene>
<feature type="transmembrane region" description="Helical" evidence="8">
    <location>
        <begin position="95"/>
        <end position="116"/>
    </location>
</feature>
<evidence type="ECO:0000256" key="8">
    <source>
        <dbReference type="SAM" id="Phobius"/>
    </source>
</evidence>
<evidence type="ECO:0000256" key="5">
    <source>
        <dbReference type="ARBA" id="ARBA00022989"/>
    </source>
</evidence>
<proteinExistence type="inferred from homology"/>
<protein>
    <submittedName>
        <fullName evidence="10">Uncharacterized protein</fullName>
    </submittedName>
</protein>
<name>A0A6T6S2L1_9EUKA</name>
<evidence type="ECO:0000313" key="9">
    <source>
        <dbReference type="EMBL" id="CAD8431156.1"/>
    </source>
</evidence>
<evidence type="ECO:0000256" key="3">
    <source>
        <dbReference type="ARBA" id="ARBA00022448"/>
    </source>
</evidence>
<dbReference type="PANTHER" id="PTHR10332">
    <property type="entry name" value="EQUILIBRATIVE NUCLEOSIDE TRANSPORTER"/>
    <property type="match status" value="1"/>
</dbReference>
<accession>A0A6T6S2L1</accession>
<feature type="transmembrane region" description="Helical" evidence="8">
    <location>
        <begin position="28"/>
        <end position="53"/>
    </location>
</feature>
<dbReference type="PANTHER" id="PTHR10332:SF10">
    <property type="entry name" value="EQUILIBRATIVE NUCLEOSIDE TRANSPORTER 4"/>
    <property type="match status" value="1"/>
</dbReference>
<comment type="similarity">
    <text evidence="2">Belongs to the SLC29A/ENT transporter (TC 2.A.57) family.</text>
</comment>
<comment type="subcellular location">
    <subcellularLocation>
        <location evidence="1">Membrane</location>
        <topology evidence="1">Multi-pass membrane protein</topology>
    </subcellularLocation>
</comment>
<evidence type="ECO:0000256" key="7">
    <source>
        <dbReference type="SAM" id="MobiDB-lite"/>
    </source>
</evidence>
<sequence>MDVDRPSSSTPLLPGGGKGAPAIWLERLCICFIGAAATAPVYFILYCLGWLKLLQGNSVVLVLLVTFYPAGLVTLLLQMFYDYKFDTAYGRHRAMFVRFLISVSINVGLVPAILPHASNKTILYSMFIILGFANAACVGSLYEVCLQMPSQVKAVQYLSIGLQSGGVLAGVLGLATGFTTLEAELYIQANGTSLPFEAKAFAWSTCLLCLIGLASILVLHFISPNYRATIKGTTGAINRGPPEWGESLRAVCGPLALPIFTLIVTTSFTALTTGFYPFTPSAQYKDNPWQNSALVVILVYANQVFDLVGRGFTAQLSCPSANMLLYLTCARAGIVAPLFFLYIGQSLIYADAIPVLLIATLQVSHGMLQTWAFVHSAKPETLSQLSNIGVQEKKDLSSMSSGLEGDRANNCQESLEPDEDKGKELLPWVSKVLMISLQTAVVIGGIAGHGIVMLFGM</sequence>
<feature type="transmembrane region" description="Helical" evidence="8">
    <location>
        <begin position="122"/>
        <end position="145"/>
    </location>
</feature>
<keyword evidence="3" id="KW-0813">Transport</keyword>
<dbReference type="EMBL" id="HBEM01002150">
    <property type="protein sequence ID" value="CAD8431158.1"/>
    <property type="molecule type" value="Transcribed_RNA"/>
</dbReference>
<organism evidence="10">
    <name type="scientific">Amorphochlora amoebiformis</name>
    <dbReference type="NCBI Taxonomy" id="1561963"/>
    <lineage>
        <taxon>Eukaryota</taxon>
        <taxon>Sar</taxon>
        <taxon>Rhizaria</taxon>
        <taxon>Cercozoa</taxon>
        <taxon>Chlorarachniophyceae</taxon>
        <taxon>Amorphochlora</taxon>
    </lineage>
</organism>
<keyword evidence="6 8" id="KW-0472">Membrane</keyword>
<evidence type="ECO:0000256" key="2">
    <source>
        <dbReference type="ARBA" id="ARBA00007965"/>
    </source>
</evidence>
<evidence type="ECO:0000256" key="1">
    <source>
        <dbReference type="ARBA" id="ARBA00004141"/>
    </source>
</evidence>
<dbReference type="GO" id="GO:0005886">
    <property type="term" value="C:plasma membrane"/>
    <property type="evidence" value="ECO:0007669"/>
    <property type="project" value="TreeGrafter"/>
</dbReference>
<dbReference type="GO" id="GO:0005337">
    <property type="term" value="F:nucleoside transmembrane transporter activity"/>
    <property type="evidence" value="ECO:0007669"/>
    <property type="project" value="InterPro"/>
</dbReference>
<evidence type="ECO:0000256" key="4">
    <source>
        <dbReference type="ARBA" id="ARBA00022692"/>
    </source>
</evidence>
<keyword evidence="5 8" id="KW-1133">Transmembrane helix</keyword>
<feature type="region of interest" description="Disordered" evidence="7">
    <location>
        <begin position="398"/>
        <end position="419"/>
    </location>
</feature>
<dbReference type="EMBL" id="HBEM01002149">
    <property type="protein sequence ID" value="CAD8431156.1"/>
    <property type="molecule type" value="Transcribed_RNA"/>
</dbReference>
<feature type="transmembrane region" description="Helical" evidence="8">
    <location>
        <begin position="323"/>
        <end position="343"/>
    </location>
</feature>
<feature type="transmembrane region" description="Helical" evidence="8">
    <location>
        <begin position="255"/>
        <end position="278"/>
    </location>
</feature>
<keyword evidence="4 8" id="KW-0812">Transmembrane</keyword>
<dbReference type="InterPro" id="IPR002259">
    <property type="entry name" value="Eqnu_transpt"/>
</dbReference>
<dbReference type="AlphaFoldDB" id="A0A6T6S2L1"/>
<feature type="transmembrane region" description="Helical" evidence="8">
    <location>
        <begin position="432"/>
        <end position="455"/>
    </location>
</feature>
<feature type="transmembrane region" description="Helical" evidence="8">
    <location>
        <begin position="157"/>
        <end position="181"/>
    </location>
</feature>
<reference evidence="10" key="1">
    <citation type="submission" date="2021-01" db="EMBL/GenBank/DDBJ databases">
        <authorList>
            <person name="Corre E."/>
            <person name="Pelletier E."/>
            <person name="Niang G."/>
            <person name="Scheremetjew M."/>
            <person name="Finn R."/>
            <person name="Kale V."/>
            <person name="Holt S."/>
            <person name="Cochrane G."/>
            <person name="Meng A."/>
            <person name="Brown T."/>
            <person name="Cohen L."/>
        </authorList>
    </citation>
    <scope>NUCLEOTIDE SEQUENCE</scope>
    <source>
        <strain evidence="10">CCMP2058</strain>
    </source>
</reference>
<evidence type="ECO:0000256" key="6">
    <source>
        <dbReference type="ARBA" id="ARBA00023136"/>
    </source>
</evidence>
<evidence type="ECO:0000313" key="10">
    <source>
        <dbReference type="EMBL" id="CAD8431158.1"/>
    </source>
</evidence>